<organism evidence="1">
    <name type="scientific">marine metagenome</name>
    <dbReference type="NCBI Taxonomy" id="408172"/>
    <lineage>
        <taxon>unclassified sequences</taxon>
        <taxon>metagenomes</taxon>
        <taxon>ecological metagenomes</taxon>
    </lineage>
</organism>
<name>A0A382WE58_9ZZZZ</name>
<proteinExistence type="predicted"/>
<feature type="non-terminal residue" evidence="1">
    <location>
        <position position="40"/>
    </location>
</feature>
<protein>
    <submittedName>
        <fullName evidence="1">Uncharacterized protein</fullName>
    </submittedName>
</protein>
<evidence type="ECO:0000313" key="1">
    <source>
        <dbReference type="EMBL" id="SVD57196.1"/>
    </source>
</evidence>
<gene>
    <name evidence="1" type="ORF">METZ01_LOCUS410050</name>
</gene>
<dbReference type="EMBL" id="UINC01159220">
    <property type="protein sequence ID" value="SVD57196.1"/>
    <property type="molecule type" value="Genomic_DNA"/>
</dbReference>
<accession>A0A382WE58</accession>
<feature type="non-terminal residue" evidence="1">
    <location>
        <position position="1"/>
    </location>
</feature>
<reference evidence="1" key="1">
    <citation type="submission" date="2018-05" db="EMBL/GenBank/DDBJ databases">
        <authorList>
            <person name="Lanie J.A."/>
            <person name="Ng W.-L."/>
            <person name="Kazmierczak K.M."/>
            <person name="Andrzejewski T.M."/>
            <person name="Davidsen T.M."/>
            <person name="Wayne K.J."/>
            <person name="Tettelin H."/>
            <person name="Glass J.I."/>
            <person name="Rusch D."/>
            <person name="Podicherti R."/>
            <person name="Tsui H.-C.T."/>
            <person name="Winkler M.E."/>
        </authorList>
    </citation>
    <scope>NUCLEOTIDE SEQUENCE</scope>
</reference>
<sequence length="40" mass="4574">VNGRCFLDKEKVCAFWLQSEGVCDYNNPNLFVAGNTWYDG</sequence>
<dbReference type="AlphaFoldDB" id="A0A382WE58"/>